<feature type="domain" description="Mga helix-turn-helix" evidence="1">
    <location>
        <begin position="83"/>
        <end position="164"/>
    </location>
</feature>
<evidence type="ECO:0000259" key="1">
    <source>
        <dbReference type="Pfam" id="PF05043"/>
    </source>
</evidence>
<dbReference type="RefSeq" id="WP_126813530.1">
    <property type="nucleotide sequence ID" value="NZ_NGKC01000006.1"/>
</dbReference>
<protein>
    <recommendedName>
        <fullName evidence="1">Mga helix-turn-helix domain-containing protein</fullName>
    </recommendedName>
</protein>
<organism evidence="2 3">
    <name type="scientific">Vagococcus acidifermentans</name>
    <dbReference type="NCBI Taxonomy" id="564710"/>
    <lineage>
        <taxon>Bacteria</taxon>
        <taxon>Bacillati</taxon>
        <taxon>Bacillota</taxon>
        <taxon>Bacilli</taxon>
        <taxon>Lactobacillales</taxon>
        <taxon>Enterococcaceae</taxon>
        <taxon>Vagococcus</taxon>
    </lineage>
</organism>
<dbReference type="EMBL" id="NGKC01000006">
    <property type="protein sequence ID" value="RSU12084.1"/>
    <property type="molecule type" value="Genomic_DNA"/>
</dbReference>
<accession>A0A430AVI9</accession>
<dbReference type="AlphaFoldDB" id="A0A430AVI9"/>
<evidence type="ECO:0000313" key="2">
    <source>
        <dbReference type="EMBL" id="RSU12084.1"/>
    </source>
</evidence>
<comment type="caution">
    <text evidence="2">The sequence shown here is derived from an EMBL/GenBank/DDBJ whole genome shotgun (WGS) entry which is preliminary data.</text>
</comment>
<dbReference type="InterPro" id="IPR007737">
    <property type="entry name" value="Mga_HTH"/>
</dbReference>
<name>A0A430AVI9_9ENTE</name>
<reference evidence="2 3" key="1">
    <citation type="submission" date="2017-05" db="EMBL/GenBank/DDBJ databases">
        <title>Vagococcus spp. assemblies.</title>
        <authorList>
            <person name="Gulvik C.A."/>
        </authorList>
    </citation>
    <scope>NUCLEOTIDE SEQUENCE [LARGE SCALE GENOMIC DNA]</scope>
    <source>
        <strain evidence="2 3">LMG 24798</strain>
    </source>
</reference>
<sequence>MFVEFLEKKESRKLRLLRYLEEQPAMLAIKDTIMSELGLSTFLLNKTLEELSEDFKQLGLCTRISINEDYRSVQLEESSRIDANVLENLYIRRSMGFSMVSTILFGRFDSVEKYANDNFISYPVVYKKLKVYRKELGKLGITVNREFLIEGCEQSIRKYFLWLFSAVYEDDYSYYPASVLKAAEELCQIIFRYIKQTIPLSSRRDLKHFISLSLLRMQQGFFLEKTDENKLLRDFESYDIFVSLDQWFTSKNYRFTEEQKNVEVSELMFFLVALDTFPKSWLSDVVTSDLIKEMNQAFIKGVSREFSVSAAEKQRLNEECNLVHYQALNFSFEVNRMLKEYDVAYFLEVFPEFVDFSKKFISNQKNNTIIWELREVLFLKYLLILINILSLKDSLPPIYIYVDFSYGRLYNELIQKEIKKINDLNIIFDTHVTRRTNLILSDRNFQTSVSAEKIIWISPPRVTDWSHFNEKILEIRKRT</sequence>
<dbReference type="Proteomes" id="UP000286773">
    <property type="component" value="Unassembled WGS sequence"/>
</dbReference>
<dbReference type="OrthoDB" id="2143991at2"/>
<dbReference type="Pfam" id="PF05043">
    <property type="entry name" value="Mga"/>
    <property type="match status" value="1"/>
</dbReference>
<proteinExistence type="predicted"/>
<gene>
    <name evidence="2" type="ORF">CBF27_06570</name>
</gene>
<evidence type="ECO:0000313" key="3">
    <source>
        <dbReference type="Proteomes" id="UP000286773"/>
    </source>
</evidence>
<keyword evidence="3" id="KW-1185">Reference proteome</keyword>